<keyword evidence="6" id="KW-0808">Transferase</keyword>
<dbReference type="Gramene" id="PRQ54432">
    <property type="protein sequence ID" value="PRQ54432"/>
    <property type="gene ID" value="RchiOBHm_Chr1g0313511"/>
</dbReference>
<reference evidence="6 7" key="1">
    <citation type="journal article" date="2018" name="Nat. Genet.">
        <title>The Rosa genome provides new insights in the design of modern roses.</title>
        <authorList>
            <person name="Bendahmane M."/>
        </authorList>
    </citation>
    <scope>NUCLEOTIDE SEQUENCE [LARGE SCALE GENOMIC DNA]</scope>
    <source>
        <strain evidence="7">cv. Old Blush</strain>
    </source>
</reference>
<feature type="domain" description="Bulb-type lectin" evidence="5">
    <location>
        <begin position="25"/>
        <end position="146"/>
    </location>
</feature>
<keyword evidence="2" id="KW-1015">Disulfide bond</keyword>
<keyword evidence="6" id="KW-0418">Kinase</keyword>
<evidence type="ECO:0000256" key="1">
    <source>
        <dbReference type="ARBA" id="ARBA00022729"/>
    </source>
</evidence>
<dbReference type="GO" id="GO:0004674">
    <property type="term" value="F:protein serine/threonine kinase activity"/>
    <property type="evidence" value="ECO:0007669"/>
    <property type="project" value="UniProtKB-KW"/>
</dbReference>
<sequence length="328" mass="36362">MAFSVLHLLALYLIVQPFCVHAAQTANISLGLSLTASDNSLSWQSPSGEFAFGFRRIGDQDLFLLAIWYDKIPEKTLVWYANGDNPTPKGSKVELTKDGNFRLTGPRKEEIWPQPVISGVAYAAMLDSGNFVLADQNSALLWQSFKDPRDTILPTQVLEIGEKLSSRQTASNYSKGKFQLQFKPDGTLELYPIALPTEFEYDAYYKSNTSDAADKLNSGYQLVFNESGHINIVLRNGNIVTLTNKTVSPSRDYYYRATLDFDGLFTLYAYPKKGAGHPGPLCGLSQKTFASPSIQLERRAAGHVDITVTADLMQTQGQFVIAFLAFLL</sequence>
<name>A0A2P6S6X1_ROSCH</name>
<feature type="signal peptide" evidence="4">
    <location>
        <begin position="1"/>
        <end position="22"/>
    </location>
</feature>
<comment type="caution">
    <text evidence="6">The sequence shown here is derived from an EMBL/GenBank/DDBJ whole genome shotgun (WGS) entry which is preliminary data.</text>
</comment>
<accession>A0A2P6S6X1</accession>
<dbReference type="EC" id="2.7.11.1" evidence="6"/>
<gene>
    <name evidence="6" type="ORF">RchiOBHm_Chr1g0313511</name>
</gene>
<keyword evidence="6" id="KW-0723">Serine/threonine-protein kinase</keyword>
<dbReference type="PROSITE" id="PS50927">
    <property type="entry name" value="BULB_LECTIN"/>
    <property type="match status" value="1"/>
</dbReference>
<dbReference type="OMA" id="YAVMHEN"/>
<dbReference type="Proteomes" id="UP000238479">
    <property type="component" value="Chromosome 1"/>
</dbReference>
<dbReference type="SUPFAM" id="SSF51110">
    <property type="entry name" value="alpha-D-mannose-specific plant lectins"/>
    <property type="match status" value="1"/>
</dbReference>
<dbReference type="InterPro" id="IPR001480">
    <property type="entry name" value="Bulb-type_lectin_dom"/>
</dbReference>
<dbReference type="InterPro" id="IPR036426">
    <property type="entry name" value="Bulb-type_lectin_dom_sf"/>
</dbReference>
<dbReference type="Pfam" id="PF01453">
    <property type="entry name" value="B_lectin"/>
    <property type="match status" value="1"/>
</dbReference>
<dbReference type="AlphaFoldDB" id="A0A2P6S6X1"/>
<dbReference type="FunFam" id="2.90.10.10:FF:000013">
    <property type="entry name" value="G-type lectin S-receptor-like serine/threonine-protein kinase LECRK1"/>
    <property type="match status" value="1"/>
</dbReference>
<feature type="chain" id="PRO_5015184663" evidence="4">
    <location>
        <begin position="23"/>
        <end position="328"/>
    </location>
</feature>
<dbReference type="STRING" id="74649.A0A2P6S6X1"/>
<evidence type="ECO:0000259" key="5">
    <source>
        <dbReference type="PROSITE" id="PS50927"/>
    </source>
</evidence>
<dbReference type="InterPro" id="IPR051343">
    <property type="entry name" value="G-type_lectin_kinases/EP1-like"/>
</dbReference>
<evidence type="ECO:0000256" key="3">
    <source>
        <dbReference type="ARBA" id="ARBA00023180"/>
    </source>
</evidence>
<keyword evidence="1 4" id="KW-0732">Signal</keyword>
<proteinExistence type="predicted"/>
<dbReference type="PANTHER" id="PTHR47976:SF116">
    <property type="entry name" value="RECEPTOR-LIKE SERINE_THREONINE-PROTEIN KINASE"/>
    <property type="match status" value="1"/>
</dbReference>
<evidence type="ECO:0000256" key="4">
    <source>
        <dbReference type="SAM" id="SignalP"/>
    </source>
</evidence>
<dbReference type="SMART" id="SM00108">
    <property type="entry name" value="B_lectin"/>
    <property type="match status" value="1"/>
</dbReference>
<protein>
    <submittedName>
        <fullName evidence="6">Putative non-specific serine/threonine protein kinase</fullName>
        <ecNumber evidence="6">2.7.11.1</ecNumber>
    </submittedName>
</protein>
<dbReference type="Gene3D" id="2.90.10.10">
    <property type="entry name" value="Bulb-type lectin domain"/>
    <property type="match status" value="2"/>
</dbReference>
<dbReference type="EMBL" id="PDCK01000039">
    <property type="protein sequence ID" value="PRQ54432.1"/>
    <property type="molecule type" value="Genomic_DNA"/>
</dbReference>
<organism evidence="6 7">
    <name type="scientific">Rosa chinensis</name>
    <name type="common">China rose</name>
    <dbReference type="NCBI Taxonomy" id="74649"/>
    <lineage>
        <taxon>Eukaryota</taxon>
        <taxon>Viridiplantae</taxon>
        <taxon>Streptophyta</taxon>
        <taxon>Embryophyta</taxon>
        <taxon>Tracheophyta</taxon>
        <taxon>Spermatophyta</taxon>
        <taxon>Magnoliopsida</taxon>
        <taxon>eudicotyledons</taxon>
        <taxon>Gunneridae</taxon>
        <taxon>Pentapetalae</taxon>
        <taxon>rosids</taxon>
        <taxon>fabids</taxon>
        <taxon>Rosales</taxon>
        <taxon>Rosaceae</taxon>
        <taxon>Rosoideae</taxon>
        <taxon>Rosoideae incertae sedis</taxon>
        <taxon>Rosa</taxon>
    </lineage>
</organism>
<dbReference type="PANTHER" id="PTHR47976">
    <property type="entry name" value="G-TYPE LECTIN S-RECEPTOR-LIKE SERINE/THREONINE-PROTEIN KINASE SD2-5"/>
    <property type="match status" value="1"/>
</dbReference>
<evidence type="ECO:0000313" key="6">
    <source>
        <dbReference type="EMBL" id="PRQ54432.1"/>
    </source>
</evidence>
<evidence type="ECO:0000256" key="2">
    <source>
        <dbReference type="ARBA" id="ARBA00023157"/>
    </source>
</evidence>
<evidence type="ECO:0000313" key="7">
    <source>
        <dbReference type="Proteomes" id="UP000238479"/>
    </source>
</evidence>
<keyword evidence="7" id="KW-1185">Reference proteome</keyword>
<dbReference type="CDD" id="cd00028">
    <property type="entry name" value="B_lectin"/>
    <property type="match status" value="1"/>
</dbReference>
<keyword evidence="3" id="KW-0325">Glycoprotein</keyword>